<name>A0ACD1G9X7_9EURO</name>
<dbReference type="Proteomes" id="UP000249057">
    <property type="component" value="Unassembled WGS sequence"/>
</dbReference>
<accession>A0ACD1G9X7</accession>
<evidence type="ECO:0000313" key="1">
    <source>
        <dbReference type="EMBL" id="RAH46059.1"/>
    </source>
</evidence>
<proteinExistence type="predicted"/>
<gene>
    <name evidence="1" type="ORF">BO95DRAFT_514167</name>
</gene>
<evidence type="ECO:0000313" key="2">
    <source>
        <dbReference type="Proteomes" id="UP000249057"/>
    </source>
</evidence>
<reference evidence="1" key="1">
    <citation type="submission" date="2018-02" db="EMBL/GenBank/DDBJ databases">
        <title>The genomes of Aspergillus section Nigri reveals drivers in fungal speciation.</title>
        <authorList>
            <consortium name="DOE Joint Genome Institute"/>
            <person name="Vesth T.C."/>
            <person name="Nybo J."/>
            <person name="Theobald S."/>
            <person name="Brandl J."/>
            <person name="Frisvad J.C."/>
            <person name="Nielsen K.F."/>
            <person name="Lyhne E.K."/>
            <person name="Kogle M.E."/>
            <person name="Kuo A."/>
            <person name="Riley R."/>
            <person name="Clum A."/>
            <person name="Nolan M."/>
            <person name="Lipzen A."/>
            <person name="Salamov A."/>
            <person name="Henrissat B."/>
            <person name="Wiebenga A."/>
            <person name="De vries R.P."/>
            <person name="Grigoriev I.V."/>
            <person name="Mortensen U.H."/>
            <person name="Andersen M.R."/>
            <person name="Baker S.E."/>
        </authorList>
    </citation>
    <scope>NUCLEOTIDE SEQUENCE</scope>
    <source>
        <strain evidence="1">CBS 621.78</strain>
    </source>
</reference>
<sequence>MARLNPNSPIKPAVFRPQAKPKITQTVVREVSQYATSSASEAEDEPQQQWTVTTLKGQTKSDSVVTTTTTIIAKSPQQQPENKQRRVRHQRTGTVSSGIFDIFSDSDGGFSETEYSSARSSTRSLCETRTTDPLRLSQINSLSAAPLSQPPPSPRRSRSTRKPETYNYDKENDPIEHEHGQDRDVPPLSRNPSDASSSSSSSSRSPMRRPADTRPTPGRGMSNTRRLLTGYRRPEPESADEKEESEEDNDADSMADFIVSDNEDPSYHNTSEDETAEEEFEKPAQPSPSPPRTTTRKRLFRGRRPGCEEREIKKDLQEDPAAAASDNAVDLKLAPSLPARLTMAAPKLEATPRRLFQEEINLADKLNNLHLENNDPAFQLQQNPFTSGQYDDSPTKRSQANRSIESATGTTTTTKTSTPPSSPSKGRLRSPTKDRLRVHIPPTPHRESADAFWSEEVTNDWVTQHSPCKVDDLLREFDEESDVEVIDVDIMPRGANRGSQPPASPNRKPLSKTALKRAETEKKKAEKAHKQAFDASKAGFAENFFKTLDDAVNDGQVQKLAATTGGVEIVWSKTLQTTAGRATWKRVTPGKQQQQQQQRESDLSGSDKDTPTKAAKHYVKIELADRIIDSEERIIKTVAHEYCHLANYMISDVHDNPHGESFKAWGRKCIEALQDHPVYGGGRVEISTKHNYKIDYKYVWSCVDCGQTYGRHSKSINPVRSRCGRCHGLLQQIKPKPRSVSPRKKQPLSLLPNARGLLAEVAKVMDGVAAVTTLDDSD</sequence>
<dbReference type="EMBL" id="KZ825340">
    <property type="protein sequence ID" value="RAH46059.1"/>
    <property type="molecule type" value="Genomic_DNA"/>
</dbReference>
<organism evidence="1 2">
    <name type="scientific">Aspergillus brunneoviolaceus CBS 621.78</name>
    <dbReference type="NCBI Taxonomy" id="1450534"/>
    <lineage>
        <taxon>Eukaryota</taxon>
        <taxon>Fungi</taxon>
        <taxon>Dikarya</taxon>
        <taxon>Ascomycota</taxon>
        <taxon>Pezizomycotina</taxon>
        <taxon>Eurotiomycetes</taxon>
        <taxon>Eurotiomycetidae</taxon>
        <taxon>Eurotiales</taxon>
        <taxon>Aspergillaceae</taxon>
        <taxon>Aspergillus</taxon>
        <taxon>Aspergillus subgen. Circumdati</taxon>
    </lineage>
</organism>
<keyword evidence="2" id="KW-1185">Reference proteome</keyword>
<protein>
    <submittedName>
        <fullName evidence="1">Uncharacterized protein</fullName>
    </submittedName>
</protein>